<dbReference type="GeneID" id="31530261"/>
<gene>
    <name evidence="9" type="primary">gmhA</name>
    <name evidence="11" type="ORF">K875_04825</name>
</gene>
<organism evidence="11 12">
    <name type="scientific">Mycobacterium [tuberculosis] TKK-01-0051</name>
    <dbReference type="NCBI Taxonomy" id="1324261"/>
    <lineage>
        <taxon>Bacteria</taxon>
        <taxon>Bacillati</taxon>
        <taxon>Actinomycetota</taxon>
        <taxon>Actinomycetes</taxon>
        <taxon>Mycobacteriales</taxon>
        <taxon>Mycobacteriaceae</taxon>
        <taxon>Mycobacterium</taxon>
        <taxon>Mycobacterium avium complex (MAC)</taxon>
    </lineage>
</organism>
<dbReference type="GO" id="GO:2001061">
    <property type="term" value="P:D-glycero-D-manno-heptose 7-phosphate biosynthetic process"/>
    <property type="evidence" value="ECO:0007669"/>
    <property type="project" value="UniProtKB-UniPathway"/>
</dbReference>
<dbReference type="GO" id="GO:0005737">
    <property type="term" value="C:cytoplasm"/>
    <property type="evidence" value="ECO:0007669"/>
    <property type="project" value="UniProtKB-SubCell"/>
</dbReference>
<keyword evidence="4 9" id="KW-0963">Cytoplasm</keyword>
<evidence type="ECO:0000256" key="8">
    <source>
        <dbReference type="ARBA" id="ARBA00023277"/>
    </source>
</evidence>
<dbReference type="RefSeq" id="WP_007776896.1">
    <property type="nucleotide sequence ID" value="NZ_KK328284.1"/>
</dbReference>
<comment type="function">
    <text evidence="9">Catalyzes the isomerization of sedoheptulose 7-phosphate in D-glycero-D-manno-heptose 7-phosphate.</text>
</comment>
<proteinExistence type="inferred from homology"/>
<evidence type="ECO:0000256" key="4">
    <source>
        <dbReference type="ARBA" id="ARBA00022490"/>
    </source>
</evidence>
<protein>
    <recommendedName>
        <fullName evidence="9">Phosphoheptose isomerase</fullName>
        <ecNumber evidence="9">5.3.1.28</ecNumber>
    </recommendedName>
    <alternativeName>
        <fullName evidence="9">Sedoheptulose 7-phosphate isomerase</fullName>
    </alternativeName>
</protein>
<dbReference type="GO" id="GO:0008270">
    <property type="term" value="F:zinc ion binding"/>
    <property type="evidence" value="ECO:0007669"/>
    <property type="project" value="UniProtKB-UniRule"/>
</dbReference>
<dbReference type="InterPro" id="IPR001347">
    <property type="entry name" value="SIS_dom"/>
</dbReference>
<feature type="binding site" evidence="9">
    <location>
        <position position="190"/>
    </location>
    <ligand>
        <name>Zn(2+)</name>
        <dbReference type="ChEBI" id="CHEBI:29105"/>
    </ligand>
</feature>
<dbReference type="GO" id="GO:0005975">
    <property type="term" value="P:carbohydrate metabolic process"/>
    <property type="evidence" value="ECO:0007669"/>
    <property type="project" value="UniProtKB-UniRule"/>
</dbReference>
<dbReference type="EMBL" id="JLXW01000011">
    <property type="protein sequence ID" value="KBZ59267.1"/>
    <property type="molecule type" value="Genomic_DNA"/>
</dbReference>
<evidence type="ECO:0000256" key="1">
    <source>
        <dbReference type="ARBA" id="ARBA00000348"/>
    </source>
</evidence>
<sequence length="205" mass="20997">MAGLTESDVVAPSVELVQQRLAETIAVKQQMQQGDFAAQAVEVARVIIGSLRAGGKVIFFGNGGSAQDAGHLAAELMGRFAFDRPGLAAISLPDATAAITAIGNDYSYDEVFARLVLAAGRPGDVVVGLTTSGNSPNVVRALEAAGQAGMTTVTLTGAHGGKVAGVADICIRVPSHDTGRIQEACLHLGHSICEMVEAALFSRPS</sequence>
<evidence type="ECO:0000256" key="2">
    <source>
        <dbReference type="ARBA" id="ARBA00004496"/>
    </source>
</evidence>
<dbReference type="UniPathway" id="UPA00041">
    <property type="reaction ID" value="UER00436"/>
</dbReference>
<dbReference type="GO" id="GO:0097367">
    <property type="term" value="F:carbohydrate derivative binding"/>
    <property type="evidence" value="ECO:0007669"/>
    <property type="project" value="InterPro"/>
</dbReference>
<keyword evidence="6 9" id="KW-0862">Zinc</keyword>
<dbReference type="AlphaFoldDB" id="A0A051TQP6"/>
<dbReference type="PANTHER" id="PTHR30390">
    <property type="entry name" value="SEDOHEPTULOSE 7-PHOSPHATE ISOMERASE / DNAA INITIATOR-ASSOCIATING FACTOR FOR REPLICATION INITIATION"/>
    <property type="match status" value="1"/>
</dbReference>
<comment type="cofactor">
    <cofactor evidence="9">
        <name>Zn(2+)</name>
        <dbReference type="ChEBI" id="CHEBI:29105"/>
    </cofactor>
    <text evidence="9">Binds 1 zinc ion per subunit.</text>
</comment>
<dbReference type="HOGENOM" id="CLU_080999_3_0_11"/>
<feature type="binding site" evidence="9">
    <location>
        <position position="182"/>
    </location>
    <ligand>
        <name>Zn(2+)</name>
        <dbReference type="ChEBI" id="CHEBI:29105"/>
    </ligand>
</feature>
<evidence type="ECO:0000256" key="7">
    <source>
        <dbReference type="ARBA" id="ARBA00023235"/>
    </source>
</evidence>
<comment type="miscellaneous">
    <text evidence="9">The reaction produces a racemic mixture of D-glycero-alpha-D-manno-heptose 7-phosphate and D-glycero-beta-D-manno-heptose 7-phosphate.</text>
</comment>
<comment type="pathway">
    <text evidence="9">Carbohydrate biosynthesis; D-glycero-D-manno-heptose 7-phosphate biosynthesis; D-glycero-alpha-D-manno-heptose 7-phosphate and D-glycero-beta-D-manno-heptose 7-phosphate from sedoheptulose 7-phosphate: step 1/1.</text>
</comment>
<feature type="binding site" evidence="9">
    <location>
        <position position="71"/>
    </location>
    <ligand>
        <name>Zn(2+)</name>
        <dbReference type="ChEBI" id="CHEBI:29105"/>
    </ligand>
</feature>
<dbReference type="Proteomes" id="UP000025947">
    <property type="component" value="Unassembled WGS sequence"/>
</dbReference>
<dbReference type="Pfam" id="PF13580">
    <property type="entry name" value="SIS_2"/>
    <property type="match status" value="1"/>
</dbReference>
<feature type="binding site" evidence="9">
    <location>
        <begin position="62"/>
        <end position="64"/>
    </location>
    <ligand>
        <name>substrate</name>
    </ligand>
</feature>
<evidence type="ECO:0000256" key="3">
    <source>
        <dbReference type="ARBA" id="ARBA00009894"/>
    </source>
</evidence>
<feature type="binding site" evidence="9">
    <location>
        <position position="75"/>
    </location>
    <ligand>
        <name>substrate</name>
    </ligand>
</feature>
<evidence type="ECO:0000313" key="12">
    <source>
        <dbReference type="Proteomes" id="UP000025947"/>
    </source>
</evidence>
<dbReference type="GO" id="GO:0008968">
    <property type="term" value="F:D-sedoheptulose 7-phosphate isomerase activity"/>
    <property type="evidence" value="ECO:0007669"/>
    <property type="project" value="UniProtKB-UniRule"/>
</dbReference>
<feature type="binding site" evidence="9">
    <location>
        <position position="135"/>
    </location>
    <ligand>
        <name>substrate</name>
    </ligand>
</feature>
<feature type="binding site" evidence="9">
    <location>
        <begin position="104"/>
        <end position="105"/>
    </location>
    <ligand>
        <name>substrate</name>
    </ligand>
</feature>
<dbReference type="SUPFAM" id="SSF53697">
    <property type="entry name" value="SIS domain"/>
    <property type="match status" value="1"/>
</dbReference>
<feature type="domain" description="SIS" evidence="10">
    <location>
        <begin position="47"/>
        <end position="205"/>
    </location>
</feature>
<feature type="binding site" evidence="9">
    <location>
        <begin position="130"/>
        <end position="132"/>
    </location>
    <ligand>
        <name>substrate</name>
    </ligand>
</feature>
<evidence type="ECO:0000313" key="11">
    <source>
        <dbReference type="EMBL" id="KBZ59267.1"/>
    </source>
</evidence>
<comment type="similarity">
    <text evidence="3 9">Belongs to the SIS family. GmhA subfamily.</text>
</comment>
<comment type="catalytic activity">
    <reaction evidence="1 9">
        <text>2 D-sedoheptulose 7-phosphate = D-glycero-alpha-D-manno-heptose 7-phosphate + D-glycero-beta-D-manno-heptose 7-phosphate</text>
        <dbReference type="Rhea" id="RHEA:27489"/>
        <dbReference type="ChEBI" id="CHEBI:57483"/>
        <dbReference type="ChEBI" id="CHEBI:60203"/>
        <dbReference type="ChEBI" id="CHEBI:60204"/>
        <dbReference type="EC" id="5.3.1.28"/>
    </reaction>
</comment>
<keyword evidence="12" id="KW-1185">Reference proteome</keyword>
<keyword evidence="8 9" id="KW-0119">Carbohydrate metabolism</keyword>
<keyword evidence="5 9" id="KW-0479">Metal-binding</keyword>
<name>A0A051TQP6_9MYCO</name>
<dbReference type="PROSITE" id="PS51464">
    <property type="entry name" value="SIS"/>
    <property type="match status" value="1"/>
</dbReference>
<accession>A0A051TQP6</accession>
<evidence type="ECO:0000256" key="6">
    <source>
        <dbReference type="ARBA" id="ARBA00022833"/>
    </source>
</evidence>
<dbReference type="PANTHER" id="PTHR30390:SF6">
    <property type="entry name" value="DNAA INITIATOR-ASSOCIATING PROTEIN DIAA"/>
    <property type="match status" value="1"/>
</dbReference>
<feature type="binding site" evidence="9">
    <location>
        <position position="75"/>
    </location>
    <ligand>
        <name>Zn(2+)</name>
        <dbReference type="ChEBI" id="CHEBI:29105"/>
    </ligand>
</feature>
<dbReference type="InterPro" id="IPR046348">
    <property type="entry name" value="SIS_dom_sf"/>
</dbReference>
<dbReference type="Gene3D" id="3.40.50.10490">
    <property type="entry name" value="Glucose-6-phosphate isomerase like protein, domain 1"/>
    <property type="match status" value="1"/>
</dbReference>
<dbReference type="InterPro" id="IPR004515">
    <property type="entry name" value="Phosphoheptose_Isoase"/>
</dbReference>
<keyword evidence="7 9" id="KW-0413">Isomerase</keyword>
<comment type="subcellular location">
    <subcellularLocation>
        <location evidence="2 9">Cytoplasm</location>
    </subcellularLocation>
</comment>
<dbReference type="HAMAP" id="MF_00067">
    <property type="entry name" value="GmhA"/>
    <property type="match status" value="1"/>
</dbReference>
<feature type="binding site" evidence="9">
    <location>
        <position position="182"/>
    </location>
    <ligand>
        <name>substrate</name>
    </ligand>
</feature>
<evidence type="ECO:0000259" key="10">
    <source>
        <dbReference type="PROSITE" id="PS51464"/>
    </source>
</evidence>
<dbReference type="PATRIC" id="fig|1324261.3.peg.4867"/>
<dbReference type="InterPro" id="IPR050099">
    <property type="entry name" value="SIS_GmhA/DiaA_subfam"/>
</dbReference>
<evidence type="ECO:0000256" key="9">
    <source>
        <dbReference type="HAMAP-Rule" id="MF_00067"/>
    </source>
</evidence>
<comment type="caution">
    <text evidence="11">The sequence shown here is derived from an EMBL/GenBank/DDBJ whole genome shotgun (WGS) entry which is preliminary data.</text>
</comment>
<evidence type="ECO:0000256" key="5">
    <source>
        <dbReference type="ARBA" id="ARBA00022723"/>
    </source>
</evidence>
<dbReference type="InterPro" id="IPR035461">
    <property type="entry name" value="GmhA/DiaA"/>
</dbReference>
<dbReference type="CDD" id="cd05006">
    <property type="entry name" value="SIS_GmhA"/>
    <property type="match status" value="1"/>
</dbReference>
<reference evidence="11 12" key="1">
    <citation type="submission" date="2014-04" db="EMBL/GenBank/DDBJ databases">
        <title>The Genome Sequence of Mycobacterium tuberculosis TKK-01-0051.</title>
        <authorList>
            <consortium name="The Broad Institute Genomics Platform"/>
            <consortium name="The Broad Institute Genome Sequencing Center for Infectious Disease"/>
            <person name="Earl A.M."/>
            <person name="Cohen K."/>
            <person name="Pym A."/>
            <person name="Bishai W."/>
            <person name="Maharaj K."/>
            <person name="Desjardins C."/>
            <person name="Abeel T."/>
            <person name="Young S."/>
            <person name="Zeng Q."/>
            <person name="Gargeya S."/>
            <person name="Abouelleil A."/>
            <person name="Alvarado L."/>
            <person name="Chapman S.B."/>
            <person name="Gainer-Dewar J."/>
            <person name="Goldberg J."/>
            <person name="Griggs A."/>
            <person name="Gujja S."/>
            <person name="Hansen M."/>
            <person name="Howarth C."/>
            <person name="Imamovic A."/>
            <person name="Larimer J."/>
            <person name="Murphy C."/>
            <person name="Naylor J."/>
            <person name="Pearson M."/>
            <person name="Poon T.W."/>
            <person name="Priest M."/>
            <person name="Roberts A."/>
            <person name="Saif S."/>
            <person name="Shea T."/>
            <person name="Sykes S."/>
            <person name="Wortman J."/>
            <person name="Nusbaum C."/>
            <person name="Birren B."/>
        </authorList>
    </citation>
    <scope>NUCLEOTIDE SEQUENCE [LARGE SCALE GENOMIC DNA]</scope>
    <source>
        <strain evidence="11 12">TKK-01-0051</strain>
    </source>
</reference>
<dbReference type="EC" id="5.3.1.28" evidence="9"/>